<organism evidence="4">
    <name type="scientific">Schistocephalus solidus</name>
    <name type="common">Tapeworm</name>
    <dbReference type="NCBI Taxonomy" id="70667"/>
    <lineage>
        <taxon>Eukaryota</taxon>
        <taxon>Metazoa</taxon>
        <taxon>Spiralia</taxon>
        <taxon>Lophotrochozoa</taxon>
        <taxon>Platyhelminthes</taxon>
        <taxon>Cestoda</taxon>
        <taxon>Eucestoda</taxon>
        <taxon>Diphyllobothriidea</taxon>
        <taxon>Diphyllobothriidae</taxon>
        <taxon>Schistocephalus</taxon>
    </lineage>
</organism>
<feature type="compositionally biased region" description="Acidic residues" evidence="1">
    <location>
        <begin position="126"/>
        <end position="155"/>
    </location>
</feature>
<evidence type="ECO:0000256" key="1">
    <source>
        <dbReference type="SAM" id="MobiDB-lite"/>
    </source>
</evidence>
<dbReference type="Proteomes" id="UP000275846">
    <property type="component" value="Unassembled WGS sequence"/>
</dbReference>
<dbReference type="WBParaSite" id="SSLN_0000898601-mRNA-1">
    <property type="protein sequence ID" value="SSLN_0000898601-mRNA-1"/>
    <property type="gene ID" value="SSLN_0000898601"/>
</dbReference>
<gene>
    <name evidence="2" type="ORF">SSLN_LOCUS8649</name>
</gene>
<feature type="compositionally biased region" description="Basic and acidic residues" evidence="1">
    <location>
        <begin position="82"/>
        <end position="94"/>
    </location>
</feature>
<dbReference type="InterPro" id="IPR016024">
    <property type="entry name" value="ARM-type_fold"/>
</dbReference>
<sequence>MQSVPVQPTDPCTINPAQAAQPDPVPVNATRPKSKGLTIKDPNTLQTVDVVDLSARVNPRKVDVQQGHKPLVVKDPPVLVATDRHEPTHEEHLVQDSVESSPASEAELKVQPADSLIQEDPKESDTELPADESESSDAVREEEEGSTAQDSDIEPNDSSANSVDLDVGEKIRRYDRSELIALRRVSETTAPNFLTYLSELNAKIDSKIAETTDEKVKKMLEEDRETAISKKRDAYLGIIQFFSHLYVHKLIADKSALESLRSFAKPTNQDEVLALLTCLNTCGPILEAKLPVVLKDCISGLEAAKKQVKMEQHVAYKIVALIELKNRQWKKQEPTFAPQTVTRSSDNRRDIRQRQVSTIPSKFSELLAFCDEDFVLDCPKGDTYISEFLTAFVNESSKDLNLLVTILSDLPDERRRPILENCLTLASKRLGEEAISSLFSNSSIPWQNFNPTLSKGVVKCSTTTETRNQESEEDLVLKKLPEVLKNRDYESLRTIFAELASSSNTETLWTVVKNTMMNLQNAGRSDIDKFVQILKVVADGSEDVETKLLFTLQNVFSANETFRQFLQSLLQFKIISHDGLTNCCSKWPAEYKEMTKKVLKKSRFLVGEFFTHILPHAHPPTYVQANVRTRAMAGCVAPTSRVPVSDLGVYT</sequence>
<evidence type="ECO:0000313" key="2">
    <source>
        <dbReference type="EMBL" id="VDL95034.1"/>
    </source>
</evidence>
<feature type="compositionally biased region" description="Polar residues" evidence="1">
    <location>
        <begin position="1"/>
        <end position="12"/>
    </location>
</feature>
<evidence type="ECO:0000313" key="4">
    <source>
        <dbReference type="WBParaSite" id="SSLN_0000898601-mRNA-1"/>
    </source>
</evidence>
<dbReference type="STRING" id="70667.A0A183SWQ1"/>
<keyword evidence="3" id="KW-1185">Reference proteome</keyword>
<evidence type="ECO:0000313" key="3">
    <source>
        <dbReference type="Proteomes" id="UP000275846"/>
    </source>
</evidence>
<feature type="region of interest" description="Disordered" evidence="1">
    <location>
        <begin position="61"/>
        <end position="163"/>
    </location>
</feature>
<dbReference type="OrthoDB" id="514777at2759"/>
<feature type="region of interest" description="Disordered" evidence="1">
    <location>
        <begin position="1"/>
        <end position="40"/>
    </location>
</feature>
<accession>A0A183SWQ1</accession>
<dbReference type="EMBL" id="UYSU01034768">
    <property type="protein sequence ID" value="VDL95034.1"/>
    <property type="molecule type" value="Genomic_DNA"/>
</dbReference>
<reference evidence="2 3" key="2">
    <citation type="submission" date="2018-11" db="EMBL/GenBank/DDBJ databases">
        <authorList>
            <consortium name="Pathogen Informatics"/>
        </authorList>
    </citation>
    <scope>NUCLEOTIDE SEQUENCE [LARGE SCALE GENOMIC DNA]</scope>
    <source>
        <strain evidence="2 3">NST_G2</strain>
    </source>
</reference>
<name>A0A183SWQ1_SCHSO</name>
<proteinExistence type="predicted"/>
<dbReference type="SUPFAM" id="SSF48371">
    <property type="entry name" value="ARM repeat"/>
    <property type="match status" value="2"/>
</dbReference>
<reference evidence="4" key="1">
    <citation type="submission" date="2016-06" db="UniProtKB">
        <authorList>
            <consortium name="WormBaseParasite"/>
        </authorList>
    </citation>
    <scope>IDENTIFICATION</scope>
</reference>
<feature type="compositionally biased region" description="Low complexity" evidence="1">
    <location>
        <begin position="15"/>
        <end position="29"/>
    </location>
</feature>
<dbReference type="AlphaFoldDB" id="A0A183SWQ1"/>
<protein>
    <submittedName>
        <fullName evidence="4">MIF4G domain-containing protein</fullName>
    </submittedName>
</protein>
<dbReference type="Gene3D" id="1.25.40.180">
    <property type="match status" value="2"/>
</dbReference>
<feature type="compositionally biased region" description="Low complexity" evidence="1">
    <location>
        <begin position="69"/>
        <end position="80"/>
    </location>
</feature>